<dbReference type="Proteomes" id="UP000515129">
    <property type="component" value="Chromosome 16"/>
</dbReference>
<dbReference type="KEGG" id="caua:113116025"/>
<dbReference type="PROSITE" id="PS50262">
    <property type="entry name" value="G_PROTEIN_RECEP_F1_2"/>
    <property type="match status" value="1"/>
</dbReference>
<dbReference type="PROSITE" id="PS00237">
    <property type="entry name" value="G_PROTEIN_RECEP_F1_1"/>
    <property type="match status" value="1"/>
</dbReference>
<keyword evidence="9 14" id="KW-0807">Transducer</keyword>
<comment type="function">
    <text evidence="10">Receptor for melanin-concentrating hormone, coupled to G proteins that activate phosphoinositide hydrolysis.</text>
</comment>
<dbReference type="CDD" id="cd15339">
    <property type="entry name" value="7tmA_MCHR2"/>
    <property type="match status" value="1"/>
</dbReference>
<sequence length="383" mass="43638">MLRMLKPTRTFHELTSTCAVTAFYRILVGLTQMMNAMVELEPVVWNFTLKLDNSTRANETVAGYPADEYYNIVHVTETKILPAFIGFLCSTGLVGNILVLVTILRSAKKTVPDVYVGNLAVADLVHVTVMPFLIHQWARGGHWVFGSTLCTIITSLDNCNQVACAAVMTAMSLDRYLALVHPFRLLSLRTRSRTIRINLFVWAASFIMVLPAWVHAKVIRFRDGLESCSLNLVSPKEVLWYTLYQTVTSFFLPLPLILICYMLILCYTWRMYRKNKKAHRYNTSLPRERVVRLTKMVLVLVAVFLVSVGPYHILQLVNLSIPRPSLAYHTCYYLSVCLSYAASSINPFIYILLSGHFRHRLVCRDTPSMPSVEREIQAPRSSF</sequence>
<keyword evidence="4 15" id="KW-1133">Transmembrane helix</keyword>
<dbReference type="FunFam" id="1.20.1070.10:FF:000218">
    <property type="entry name" value="melanin-concentrating hormone receptor 2"/>
    <property type="match status" value="1"/>
</dbReference>
<keyword evidence="6 15" id="KW-0472">Membrane</keyword>
<evidence type="ECO:0000256" key="13">
    <source>
        <dbReference type="ARBA" id="ARBA00083713"/>
    </source>
</evidence>
<dbReference type="InterPro" id="IPR000276">
    <property type="entry name" value="GPCR_Rhodpsn"/>
</dbReference>
<dbReference type="InterPro" id="IPR008362">
    <property type="entry name" value="MCHR2"/>
</dbReference>
<keyword evidence="8" id="KW-0325">Glycoprotein</keyword>
<evidence type="ECO:0000313" key="17">
    <source>
        <dbReference type="Proteomes" id="UP000515129"/>
    </source>
</evidence>
<dbReference type="PANTHER" id="PTHR24229">
    <property type="entry name" value="NEUROPEPTIDES RECEPTOR"/>
    <property type="match status" value="1"/>
</dbReference>
<keyword evidence="7 14" id="KW-0675">Receptor</keyword>
<dbReference type="Pfam" id="PF00001">
    <property type="entry name" value="7tm_1"/>
    <property type="match status" value="1"/>
</dbReference>
<comment type="subcellular location">
    <subcellularLocation>
        <location evidence="1">Cell membrane</location>
        <topology evidence="1">Multi-pass membrane protein</topology>
    </subcellularLocation>
</comment>
<dbReference type="GO" id="GO:0043005">
    <property type="term" value="C:neuron projection"/>
    <property type="evidence" value="ECO:0007669"/>
    <property type="project" value="TreeGrafter"/>
</dbReference>
<feature type="transmembrane region" description="Helical" evidence="15">
    <location>
        <begin position="250"/>
        <end position="272"/>
    </location>
</feature>
<feature type="domain" description="G-protein coupled receptors family 1 profile" evidence="16">
    <location>
        <begin position="95"/>
        <end position="350"/>
    </location>
</feature>
<evidence type="ECO:0000256" key="8">
    <source>
        <dbReference type="ARBA" id="ARBA00023180"/>
    </source>
</evidence>
<dbReference type="Gene3D" id="1.20.1070.10">
    <property type="entry name" value="Rhodopsin 7-helix transmembrane proteins"/>
    <property type="match status" value="1"/>
</dbReference>
<dbReference type="OrthoDB" id="6076970at2759"/>
<comment type="similarity">
    <text evidence="14">Belongs to the G-protein coupled receptor 1 family.</text>
</comment>
<dbReference type="PRINTS" id="PR00237">
    <property type="entry name" value="GPCRRHODOPSN"/>
</dbReference>
<reference evidence="18" key="1">
    <citation type="submission" date="2025-08" db="UniProtKB">
        <authorList>
            <consortium name="RefSeq"/>
        </authorList>
    </citation>
    <scope>IDENTIFICATION</scope>
    <source>
        <strain evidence="18">Wakin</strain>
        <tissue evidence="18">Muscle</tissue>
    </source>
</reference>
<evidence type="ECO:0000256" key="5">
    <source>
        <dbReference type="ARBA" id="ARBA00023040"/>
    </source>
</evidence>
<evidence type="ECO:0000256" key="12">
    <source>
        <dbReference type="ARBA" id="ARBA00082069"/>
    </source>
</evidence>
<evidence type="ECO:0000259" key="16">
    <source>
        <dbReference type="PROSITE" id="PS50262"/>
    </source>
</evidence>
<dbReference type="AlphaFoldDB" id="A0A6P6R2V3"/>
<evidence type="ECO:0000256" key="15">
    <source>
        <dbReference type="SAM" id="Phobius"/>
    </source>
</evidence>
<feature type="transmembrane region" description="Helical" evidence="15">
    <location>
        <begin position="293"/>
        <end position="313"/>
    </location>
</feature>
<gene>
    <name evidence="18" type="primary">LOC113116025</name>
</gene>
<name>A0A6P6R2V3_CARAU</name>
<evidence type="ECO:0000256" key="2">
    <source>
        <dbReference type="ARBA" id="ARBA00022475"/>
    </source>
</evidence>
<proteinExistence type="inferred from homology"/>
<evidence type="ECO:0000256" key="10">
    <source>
        <dbReference type="ARBA" id="ARBA00057175"/>
    </source>
</evidence>
<evidence type="ECO:0000256" key="9">
    <source>
        <dbReference type="ARBA" id="ARBA00023224"/>
    </source>
</evidence>
<organism evidence="17 18">
    <name type="scientific">Carassius auratus</name>
    <name type="common">Goldfish</name>
    <dbReference type="NCBI Taxonomy" id="7957"/>
    <lineage>
        <taxon>Eukaryota</taxon>
        <taxon>Metazoa</taxon>
        <taxon>Chordata</taxon>
        <taxon>Craniata</taxon>
        <taxon>Vertebrata</taxon>
        <taxon>Euteleostomi</taxon>
        <taxon>Actinopterygii</taxon>
        <taxon>Neopterygii</taxon>
        <taxon>Teleostei</taxon>
        <taxon>Ostariophysi</taxon>
        <taxon>Cypriniformes</taxon>
        <taxon>Cyprinidae</taxon>
        <taxon>Cyprininae</taxon>
        <taxon>Carassius</taxon>
    </lineage>
</organism>
<protein>
    <recommendedName>
        <fullName evidence="11">Melanin-concentrating hormone receptor 2</fullName>
    </recommendedName>
    <alternativeName>
        <fullName evidence="12">G-protein coupled receptor 145</fullName>
    </alternativeName>
    <alternativeName>
        <fullName evidence="13">MCH-2R</fullName>
    </alternativeName>
</protein>
<dbReference type="InterPro" id="IPR008361">
    <property type="entry name" value="MCH_rcpt"/>
</dbReference>
<evidence type="ECO:0000256" key="4">
    <source>
        <dbReference type="ARBA" id="ARBA00022989"/>
    </source>
</evidence>
<evidence type="ECO:0000256" key="14">
    <source>
        <dbReference type="RuleBase" id="RU000688"/>
    </source>
</evidence>
<dbReference type="PRINTS" id="PR01783">
    <property type="entry name" value="MCHRECEPTOR"/>
</dbReference>
<dbReference type="GeneID" id="113116025"/>
<keyword evidence="3 14" id="KW-0812">Transmembrane</keyword>
<dbReference type="GO" id="GO:0004930">
    <property type="term" value="F:G protein-coupled receptor activity"/>
    <property type="evidence" value="ECO:0007669"/>
    <property type="project" value="UniProtKB-KW"/>
</dbReference>
<feature type="transmembrane region" description="Helical" evidence="15">
    <location>
        <begin position="80"/>
        <end position="103"/>
    </location>
</feature>
<evidence type="ECO:0000256" key="7">
    <source>
        <dbReference type="ARBA" id="ARBA00023170"/>
    </source>
</evidence>
<dbReference type="GO" id="GO:0005886">
    <property type="term" value="C:plasma membrane"/>
    <property type="evidence" value="ECO:0007669"/>
    <property type="project" value="UniProtKB-SubCell"/>
</dbReference>
<dbReference type="InterPro" id="IPR017452">
    <property type="entry name" value="GPCR_Rhodpsn_7TM"/>
</dbReference>
<keyword evidence="2" id="KW-1003">Cell membrane</keyword>
<dbReference type="GO" id="GO:0007218">
    <property type="term" value="P:neuropeptide signaling pathway"/>
    <property type="evidence" value="ECO:0007669"/>
    <property type="project" value="TreeGrafter"/>
</dbReference>
<dbReference type="GO" id="GO:0042923">
    <property type="term" value="F:neuropeptide binding"/>
    <property type="evidence" value="ECO:0007669"/>
    <property type="project" value="TreeGrafter"/>
</dbReference>
<evidence type="ECO:0000256" key="3">
    <source>
        <dbReference type="ARBA" id="ARBA00022692"/>
    </source>
</evidence>
<accession>A0A6P6R2V3</accession>
<evidence type="ECO:0000256" key="11">
    <source>
        <dbReference type="ARBA" id="ARBA00070905"/>
    </source>
</evidence>
<dbReference type="RefSeq" id="XP_026139633.1">
    <property type="nucleotide sequence ID" value="XM_026283848.1"/>
</dbReference>
<keyword evidence="17" id="KW-1185">Reference proteome</keyword>
<dbReference type="PRINTS" id="PR01784">
    <property type="entry name" value="MCH2RECEPTOR"/>
</dbReference>
<dbReference type="SUPFAM" id="SSF81321">
    <property type="entry name" value="Family A G protein-coupled receptor-like"/>
    <property type="match status" value="1"/>
</dbReference>
<feature type="transmembrane region" description="Helical" evidence="15">
    <location>
        <begin position="197"/>
        <end position="216"/>
    </location>
</feature>
<evidence type="ECO:0000256" key="6">
    <source>
        <dbReference type="ARBA" id="ARBA00023136"/>
    </source>
</evidence>
<evidence type="ECO:0000313" key="18">
    <source>
        <dbReference type="RefSeq" id="XP_026139633.1"/>
    </source>
</evidence>
<keyword evidence="5 14" id="KW-0297">G-protein coupled receptor</keyword>
<feature type="transmembrane region" description="Helical" evidence="15">
    <location>
        <begin position="333"/>
        <end position="353"/>
    </location>
</feature>
<evidence type="ECO:0000256" key="1">
    <source>
        <dbReference type="ARBA" id="ARBA00004651"/>
    </source>
</evidence>
<dbReference type="PANTHER" id="PTHR24229:SF88">
    <property type="entry name" value="MELANIN-CONCENTRATING HORMONE RECEPTOR 2-RELATED"/>
    <property type="match status" value="1"/>
</dbReference>